<feature type="compositionally biased region" description="Polar residues" evidence="1">
    <location>
        <begin position="44"/>
        <end position="54"/>
    </location>
</feature>
<name>A0A0D0AGY6_9AGAM</name>
<feature type="region of interest" description="Disordered" evidence="1">
    <location>
        <begin position="39"/>
        <end position="63"/>
    </location>
</feature>
<organism evidence="2 3">
    <name type="scientific">Suillus luteus UH-Slu-Lm8-n1</name>
    <dbReference type="NCBI Taxonomy" id="930992"/>
    <lineage>
        <taxon>Eukaryota</taxon>
        <taxon>Fungi</taxon>
        <taxon>Dikarya</taxon>
        <taxon>Basidiomycota</taxon>
        <taxon>Agaricomycotina</taxon>
        <taxon>Agaricomycetes</taxon>
        <taxon>Agaricomycetidae</taxon>
        <taxon>Boletales</taxon>
        <taxon>Suillineae</taxon>
        <taxon>Suillaceae</taxon>
        <taxon>Suillus</taxon>
    </lineage>
</organism>
<reference evidence="3" key="2">
    <citation type="submission" date="2015-01" db="EMBL/GenBank/DDBJ databases">
        <title>Evolutionary Origins and Diversification of the Mycorrhizal Mutualists.</title>
        <authorList>
            <consortium name="DOE Joint Genome Institute"/>
            <consortium name="Mycorrhizal Genomics Consortium"/>
            <person name="Kohler A."/>
            <person name="Kuo A."/>
            <person name="Nagy L.G."/>
            <person name="Floudas D."/>
            <person name="Copeland A."/>
            <person name="Barry K.W."/>
            <person name="Cichocki N."/>
            <person name="Veneault-Fourrey C."/>
            <person name="LaButti K."/>
            <person name="Lindquist E.A."/>
            <person name="Lipzen A."/>
            <person name="Lundell T."/>
            <person name="Morin E."/>
            <person name="Murat C."/>
            <person name="Riley R."/>
            <person name="Ohm R."/>
            <person name="Sun H."/>
            <person name="Tunlid A."/>
            <person name="Henrissat B."/>
            <person name="Grigoriev I.V."/>
            <person name="Hibbett D.S."/>
            <person name="Martin F."/>
        </authorList>
    </citation>
    <scope>NUCLEOTIDE SEQUENCE [LARGE SCALE GENOMIC DNA]</scope>
    <source>
        <strain evidence="3">UH-Slu-Lm8-n1</strain>
    </source>
</reference>
<dbReference type="HOGENOM" id="CLU_2887309_0_0_1"/>
<evidence type="ECO:0000313" key="2">
    <source>
        <dbReference type="EMBL" id="KIK41056.1"/>
    </source>
</evidence>
<proteinExistence type="predicted"/>
<accession>A0A0D0AGY6</accession>
<dbReference type="EMBL" id="KN835281">
    <property type="protein sequence ID" value="KIK41056.1"/>
    <property type="molecule type" value="Genomic_DNA"/>
</dbReference>
<keyword evidence="3" id="KW-1185">Reference proteome</keyword>
<sequence length="63" mass="6735">MKLVHTLTRSSGISAQHCLQKSHFTSEWCSAGADTAQTAVDKPSNGTAMPQSESRGLRKSSKT</sequence>
<evidence type="ECO:0000256" key="1">
    <source>
        <dbReference type="SAM" id="MobiDB-lite"/>
    </source>
</evidence>
<reference evidence="2 3" key="1">
    <citation type="submission" date="2014-04" db="EMBL/GenBank/DDBJ databases">
        <authorList>
            <consortium name="DOE Joint Genome Institute"/>
            <person name="Kuo A."/>
            <person name="Ruytinx J."/>
            <person name="Rineau F."/>
            <person name="Colpaert J."/>
            <person name="Kohler A."/>
            <person name="Nagy L.G."/>
            <person name="Floudas D."/>
            <person name="Copeland A."/>
            <person name="Barry K.W."/>
            <person name="Cichocki N."/>
            <person name="Veneault-Fourrey C."/>
            <person name="LaButti K."/>
            <person name="Lindquist E.A."/>
            <person name="Lipzen A."/>
            <person name="Lundell T."/>
            <person name="Morin E."/>
            <person name="Murat C."/>
            <person name="Sun H."/>
            <person name="Tunlid A."/>
            <person name="Henrissat B."/>
            <person name="Grigoriev I.V."/>
            <person name="Hibbett D.S."/>
            <person name="Martin F."/>
            <person name="Nordberg H.P."/>
            <person name="Cantor M.N."/>
            <person name="Hua S.X."/>
        </authorList>
    </citation>
    <scope>NUCLEOTIDE SEQUENCE [LARGE SCALE GENOMIC DNA]</scope>
    <source>
        <strain evidence="2 3">UH-Slu-Lm8-n1</strain>
    </source>
</reference>
<dbReference type="Proteomes" id="UP000054485">
    <property type="component" value="Unassembled WGS sequence"/>
</dbReference>
<dbReference type="InParanoid" id="A0A0D0AGY6"/>
<dbReference type="AlphaFoldDB" id="A0A0D0AGY6"/>
<gene>
    <name evidence="2" type="ORF">CY34DRAFT_806542</name>
</gene>
<evidence type="ECO:0000313" key="3">
    <source>
        <dbReference type="Proteomes" id="UP000054485"/>
    </source>
</evidence>
<protein>
    <submittedName>
        <fullName evidence="2">Uncharacterized protein</fullName>
    </submittedName>
</protein>